<keyword evidence="5" id="KW-1185">Reference proteome</keyword>
<dbReference type="PRINTS" id="PR00040">
    <property type="entry name" value="HTHMERR"/>
</dbReference>
<gene>
    <name evidence="4" type="ORF">AR1Y2_2180</name>
</gene>
<dbReference type="RefSeq" id="WP_137328967.1">
    <property type="nucleotide sequence ID" value="NZ_CP040058.1"/>
</dbReference>
<dbReference type="KEGG" id="arf:AR1Y2_2180"/>
<dbReference type="InterPro" id="IPR000551">
    <property type="entry name" value="MerR-type_HTH_dom"/>
</dbReference>
<dbReference type="OrthoDB" id="9777497at2"/>
<evidence type="ECO:0000313" key="4">
    <source>
        <dbReference type="EMBL" id="QCP35634.1"/>
    </source>
</evidence>
<keyword evidence="1" id="KW-0238">DNA-binding</keyword>
<evidence type="ECO:0000259" key="3">
    <source>
        <dbReference type="PROSITE" id="PS50937"/>
    </source>
</evidence>
<proteinExistence type="predicted"/>
<dbReference type="PANTHER" id="PTHR30204:SF96">
    <property type="entry name" value="CHROMOSOME-ANCHORING PROTEIN RACA"/>
    <property type="match status" value="1"/>
</dbReference>
<dbReference type="Gene3D" id="1.10.1660.10">
    <property type="match status" value="1"/>
</dbReference>
<dbReference type="InterPro" id="IPR009061">
    <property type="entry name" value="DNA-bd_dom_put_sf"/>
</dbReference>
<organism evidence="4 5">
    <name type="scientific">Anaerostipes rhamnosivorans</name>
    <dbReference type="NCBI Taxonomy" id="1229621"/>
    <lineage>
        <taxon>Bacteria</taxon>
        <taxon>Bacillati</taxon>
        <taxon>Bacillota</taxon>
        <taxon>Clostridia</taxon>
        <taxon>Lachnospirales</taxon>
        <taxon>Lachnospiraceae</taxon>
        <taxon>Anaerostipes</taxon>
    </lineage>
</organism>
<feature type="coiled-coil region" evidence="2">
    <location>
        <begin position="88"/>
        <end position="115"/>
    </location>
</feature>
<dbReference type="InterPro" id="IPR047057">
    <property type="entry name" value="MerR_fam"/>
</dbReference>
<evidence type="ECO:0000256" key="2">
    <source>
        <dbReference type="SAM" id="Coils"/>
    </source>
</evidence>
<dbReference type="SMART" id="SM00422">
    <property type="entry name" value="HTH_MERR"/>
    <property type="match status" value="1"/>
</dbReference>
<protein>
    <submittedName>
        <fullName evidence="4">Transcriptional regulator, MerR family</fullName>
    </submittedName>
</protein>
<keyword evidence="2" id="KW-0175">Coiled coil</keyword>
<evidence type="ECO:0000313" key="5">
    <source>
        <dbReference type="Proteomes" id="UP000298653"/>
    </source>
</evidence>
<name>A0A4P8II99_9FIRM</name>
<dbReference type="Pfam" id="PF13411">
    <property type="entry name" value="MerR_1"/>
    <property type="match status" value="1"/>
</dbReference>
<dbReference type="GO" id="GO:0003700">
    <property type="term" value="F:DNA-binding transcription factor activity"/>
    <property type="evidence" value="ECO:0007669"/>
    <property type="project" value="InterPro"/>
</dbReference>
<feature type="domain" description="HTH merR-type" evidence="3">
    <location>
        <begin position="11"/>
        <end position="81"/>
    </location>
</feature>
<dbReference type="CDD" id="cd01106">
    <property type="entry name" value="HTH_TipAL-Mta"/>
    <property type="match status" value="1"/>
</dbReference>
<dbReference type="EMBL" id="CP040058">
    <property type="protein sequence ID" value="QCP35634.1"/>
    <property type="molecule type" value="Genomic_DNA"/>
</dbReference>
<dbReference type="SUPFAM" id="SSF46955">
    <property type="entry name" value="Putative DNA-binding domain"/>
    <property type="match status" value="1"/>
</dbReference>
<dbReference type="PANTHER" id="PTHR30204">
    <property type="entry name" value="REDOX-CYCLING DRUG-SENSING TRANSCRIPTIONAL ACTIVATOR SOXR"/>
    <property type="match status" value="1"/>
</dbReference>
<sequence length="264" mass="30216">MKRERAIPENYMTVGELARKMGTTVRTLQYYDREGIFSPSAESSGGRRLYTYRDMIRLHQILSLKSLGFSLKDIKNKLVSLETPEDVADALTHQADAVKEKIQSLTESLKAIEALKSEVLSMQSVDFKKYADIIINLQMGNEYYWLIKHFDNKMLDHIRTRFDIEGGMAFMNRFQQLNDEAMELKENGVPPQAPKAQILAEKFWNLVLDFTDGDMSMLPSLMEFAGQGDIEKGWGQRQAEISTYLEPALSIYFSRSGIDPFGEE</sequence>
<dbReference type="AlphaFoldDB" id="A0A4P8II99"/>
<reference evidence="4 5" key="1">
    <citation type="submission" date="2019-05" db="EMBL/GenBank/DDBJ databases">
        <title>Complete genome sequencing of Anaerostipes rhamnosivorans.</title>
        <authorList>
            <person name="Bui T.P.N."/>
            <person name="de Vos W.M."/>
        </authorList>
    </citation>
    <scope>NUCLEOTIDE SEQUENCE [LARGE SCALE GENOMIC DNA]</scope>
    <source>
        <strain evidence="4 5">1y2</strain>
    </source>
</reference>
<evidence type="ECO:0000256" key="1">
    <source>
        <dbReference type="ARBA" id="ARBA00023125"/>
    </source>
</evidence>
<dbReference type="GO" id="GO:0003677">
    <property type="term" value="F:DNA binding"/>
    <property type="evidence" value="ECO:0007669"/>
    <property type="project" value="UniProtKB-KW"/>
</dbReference>
<dbReference type="Proteomes" id="UP000298653">
    <property type="component" value="Chromosome"/>
</dbReference>
<accession>A0A4P8II99</accession>
<dbReference type="PROSITE" id="PS50937">
    <property type="entry name" value="HTH_MERR_2"/>
    <property type="match status" value="1"/>
</dbReference>